<dbReference type="InterPro" id="IPR050765">
    <property type="entry name" value="Riboflavin_Biosynth_HTPR"/>
</dbReference>
<dbReference type="Proteomes" id="UP001583172">
    <property type="component" value="Unassembled WGS sequence"/>
</dbReference>
<sequence>MTTFNPSSTQPPPAATASGSEARNKQDDTLPFPPSHRALIAPYLPPAPENDNNTTTTNVDKGKYPFLTLTYASSLDASIALVPGQPIALSSRHTYAMTHFLRSRHDAVLVGAGTAEADDPRLNSRLRREEGDEGPVRQPRPVVLDARARWKVGSNSRVIQTAWEGKGLGPWVFVSESAEVEEVRVRAVEEVGGRYVRLPTGSSGRLEWADVLLALAGLGIRSVMVEGGGEVINSLLVPPGRVFVDAVVVTIAPVWLGKGGVVASPPRVTQMESHGDDNNDNNNPAPLPLRLTDVRWCPMGEDVVMCGRMPK</sequence>
<keyword evidence="8" id="KW-0560">Oxidoreductase</keyword>
<dbReference type="Gene3D" id="3.40.430.10">
    <property type="entry name" value="Dihydrofolate Reductase, subunit A"/>
    <property type="match status" value="1"/>
</dbReference>
<evidence type="ECO:0000256" key="9">
    <source>
        <dbReference type="ARBA" id="ARBA00030073"/>
    </source>
</evidence>
<organism evidence="16 17">
    <name type="scientific">Humicola insolens</name>
    <name type="common">Soft-rot fungus</name>
    <dbReference type="NCBI Taxonomy" id="85995"/>
    <lineage>
        <taxon>Eukaryota</taxon>
        <taxon>Fungi</taxon>
        <taxon>Dikarya</taxon>
        <taxon>Ascomycota</taxon>
        <taxon>Pezizomycotina</taxon>
        <taxon>Sordariomycetes</taxon>
        <taxon>Sordariomycetidae</taxon>
        <taxon>Sordariales</taxon>
        <taxon>Chaetomiaceae</taxon>
        <taxon>Mycothermus</taxon>
    </lineage>
</organism>
<evidence type="ECO:0000256" key="10">
    <source>
        <dbReference type="ARBA" id="ARBA00031630"/>
    </source>
</evidence>
<comment type="caution">
    <text evidence="16">The sequence shown here is derived from an EMBL/GenBank/DDBJ whole genome shotgun (WGS) entry which is preliminary data.</text>
</comment>
<accession>A0ABR3VJZ9</accession>
<feature type="region of interest" description="Disordered" evidence="13">
    <location>
        <begin position="1"/>
        <end position="61"/>
    </location>
</feature>
<dbReference type="InterPro" id="IPR002734">
    <property type="entry name" value="RibDG_C"/>
</dbReference>
<evidence type="ECO:0000256" key="13">
    <source>
        <dbReference type="SAM" id="MobiDB-lite"/>
    </source>
</evidence>
<comment type="function">
    <text evidence="1">Catalyzes an early step in riboflavin biosynthesis, the NADPH-dependent reduction of the ribose side chain of 2,5-diamino-6-ribosylamino-4(3H)-pyrimidinone 5'-phosphate, yielding 2,5-diamino-6-ribitylamino-4(3H)-pyrimidinone 5'-phosphate.</text>
</comment>
<evidence type="ECO:0000256" key="6">
    <source>
        <dbReference type="ARBA" id="ARBA00022619"/>
    </source>
</evidence>
<comment type="similarity">
    <text evidence="3">Belongs to the HTP reductase family.</text>
</comment>
<evidence type="ECO:0000256" key="8">
    <source>
        <dbReference type="ARBA" id="ARBA00023002"/>
    </source>
</evidence>
<evidence type="ECO:0000256" key="11">
    <source>
        <dbReference type="ARBA" id="ARBA00047550"/>
    </source>
</evidence>
<dbReference type="PANTHER" id="PTHR38011">
    <property type="entry name" value="DIHYDROFOLATE REDUCTASE FAMILY PROTEIN (AFU_ORTHOLOGUE AFUA_8G06820)"/>
    <property type="match status" value="1"/>
</dbReference>
<dbReference type="InterPro" id="IPR024072">
    <property type="entry name" value="DHFR-like_dom_sf"/>
</dbReference>
<name>A0ABR3VJZ9_HUMIN</name>
<evidence type="ECO:0000256" key="2">
    <source>
        <dbReference type="ARBA" id="ARBA00005104"/>
    </source>
</evidence>
<evidence type="ECO:0000313" key="15">
    <source>
        <dbReference type="EMBL" id="KAL1839047.1"/>
    </source>
</evidence>
<reference evidence="16 17" key="1">
    <citation type="journal article" date="2024" name="Commun. Biol.">
        <title>Comparative genomic analysis of thermophilic fungi reveals convergent evolutionary adaptations and gene losses.</title>
        <authorList>
            <person name="Steindorff A.S."/>
            <person name="Aguilar-Pontes M.V."/>
            <person name="Robinson A.J."/>
            <person name="Andreopoulos B."/>
            <person name="LaButti K."/>
            <person name="Kuo A."/>
            <person name="Mondo S."/>
            <person name="Riley R."/>
            <person name="Otillar R."/>
            <person name="Haridas S."/>
            <person name="Lipzen A."/>
            <person name="Grimwood J."/>
            <person name="Schmutz J."/>
            <person name="Clum A."/>
            <person name="Reid I.D."/>
            <person name="Moisan M.C."/>
            <person name="Butler G."/>
            <person name="Nguyen T.T.M."/>
            <person name="Dewar K."/>
            <person name="Conant G."/>
            <person name="Drula E."/>
            <person name="Henrissat B."/>
            <person name="Hansel C."/>
            <person name="Singer S."/>
            <person name="Hutchinson M.I."/>
            <person name="de Vries R.P."/>
            <person name="Natvig D.O."/>
            <person name="Powell A.J."/>
            <person name="Tsang A."/>
            <person name="Grigoriev I.V."/>
        </authorList>
    </citation>
    <scope>NUCLEOTIDE SEQUENCE [LARGE SCALE GENOMIC DNA]</scope>
    <source>
        <strain evidence="16 17">CBS 620.91</strain>
    </source>
</reference>
<gene>
    <name evidence="15" type="ORF">VTJ49DRAFT_1911</name>
    <name evidence="16" type="ORF">VTJ49DRAFT_6132</name>
</gene>
<dbReference type="EMBL" id="JAZGSY010000055">
    <property type="protein sequence ID" value="KAL1842062.1"/>
    <property type="molecule type" value="Genomic_DNA"/>
</dbReference>
<evidence type="ECO:0000256" key="3">
    <source>
        <dbReference type="ARBA" id="ARBA00009723"/>
    </source>
</evidence>
<evidence type="ECO:0000256" key="12">
    <source>
        <dbReference type="ARBA" id="ARBA00049020"/>
    </source>
</evidence>
<dbReference type="Pfam" id="PF01872">
    <property type="entry name" value="RibD_C"/>
    <property type="match status" value="1"/>
</dbReference>
<keyword evidence="7" id="KW-0521">NADP</keyword>
<proteinExistence type="inferred from homology"/>
<dbReference type="PANTHER" id="PTHR38011:SF7">
    <property type="entry name" value="2,5-DIAMINO-6-RIBOSYLAMINO-4(3H)-PYRIMIDINONE 5'-PHOSPHATE REDUCTASE"/>
    <property type="match status" value="1"/>
</dbReference>
<feature type="region of interest" description="Disordered" evidence="13">
    <location>
        <begin position="266"/>
        <end position="287"/>
    </location>
</feature>
<evidence type="ECO:0000256" key="5">
    <source>
        <dbReference type="ARBA" id="ARBA00015035"/>
    </source>
</evidence>
<evidence type="ECO:0000259" key="14">
    <source>
        <dbReference type="Pfam" id="PF01872"/>
    </source>
</evidence>
<keyword evidence="6" id="KW-0686">Riboflavin biosynthesis</keyword>
<feature type="domain" description="Bacterial bifunctional deaminase-reductase C-terminal" evidence="14">
    <location>
        <begin position="65"/>
        <end position="304"/>
    </location>
</feature>
<evidence type="ECO:0000313" key="17">
    <source>
        <dbReference type="Proteomes" id="UP001583172"/>
    </source>
</evidence>
<dbReference type="SUPFAM" id="SSF53597">
    <property type="entry name" value="Dihydrofolate reductase-like"/>
    <property type="match status" value="1"/>
</dbReference>
<comment type="catalytic activity">
    <reaction evidence="11">
        <text>2,5-diamino-6-(1-D-ribitylamino)pyrimidin-4(3H)-one 5'-phosphate + NAD(+) = 2,5-diamino-6-(1-D-ribosylamino)pyrimidin-4(3H)-one 5'-phosphate + NADH + H(+)</text>
        <dbReference type="Rhea" id="RHEA:27274"/>
        <dbReference type="ChEBI" id="CHEBI:15378"/>
        <dbReference type="ChEBI" id="CHEBI:57540"/>
        <dbReference type="ChEBI" id="CHEBI:57945"/>
        <dbReference type="ChEBI" id="CHEBI:58890"/>
        <dbReference type="ChEBI" id="CHEBI:59545"/>
        <dbReference type="EC" id="1.1.1.302"/>
    </reaction>
</comment>
<reference evidence="16" key="2">
    <citation type="submission" date="2024-01" db="EMBL/GenBank/DDBJ databases">
        <authorList>
            <consortium name="Lawrence Berkeley National Laboratory"/>
            <person name="Steindorff A.S."/>
            <person name="Aguilar-pontes M.V."/>
            <person name="Robinson A.J."/>
            <person name="Andreopoulos B."/>
            <person name="LaButti K."/>
            <person name="Kuo A."/>
            <person name="Mondo S."/>
            <person name="Riley R."/>
            <person name="Otillar R."/>
            <person name="Haridas S."/>
            <person name="Lipzen A."/>
            <person name="Grimwood J."/>
            <person name="Schmutz J."/>
            <person name="Clum A."/>
            <person name="Conant G."/>
            <person name="Drula E."/>
            <person name="Henrissat B."/>
            <person name="Hansel C."/>
            <person name="Singer S."/>
            <person name="de Vries R."/>
            <person name="Natvig D."/>
            <person name="Powell A.J."/>
            <person name="Tsang A."/>
            <person name="Grigoriev I.V."/>
        </authorList>
    </citation>
    <scope>NUCLEOTIDE SEQUENCE</scope>
    <source>
        <strain evidence="16">CBS 620.91</strain>
    </source>
</reference>
<evidence type="ECO:0000256" key="4">
    <source>
        <dbReference type="ARBA" id="ARBA00012851"/>
    </source>
</evidence>
<protein>
    <recommendedName>
        <fullName evidence="5">2,5-diamino-6-ribosylamino-4(3H)-pyrimidinone 5'-phosphate reductase</fullName>
        <ecNumber evidence="4">1.1.1.302</ecNumber>
    </recommendedName>
    <alternativeName>
        <fullName evidence="10">2,5-diamino-6-(5-phospho-D-ribosylamino)pyrimidin-4(3H)-one reductase</fullName>
    </alternativeName>
    <alternativeName>
        <fullName evidence="9">2,5-diamino-6-ribitylamino-4(3H)-pyrimidinone 5'-phosphate synthase</fullName>
    </alternativeName>
</protein>
<evidence type="ECO:0000256" key="7">
    <source>
        <dbReference type="ARBA" id="ARBA00022857"/>
    </source>
</evidence>
<dbReference type="EMBL" id="JAZGSY010000178">
    <property type="protein sequence ID" value="KAL1839047.1"/>
    <property type="molecule type" value="Genomic_DNA"/>
</dbReference>
<dbReference type="EC" id="1.1.1.302" evidence="4"/>
<comment type="pathway">
    <text evidence="2">Cofactor biosynthesis; riboflavin biosynthesis.</text>
</comment>
<keyword evidence="17" id="KW-1185">Reference proteome</keyword>
<evidence type="ECO:0000313" key="16">
    <source>
        <dbReference type="EMBL" id="KAL1842062.1"/>
    </source>
</evidence>
<evidence type="ECO:0000256" key="1">
    <source>
        <dbReference type="ARBA" id="ARBA00003555"/>
    </source>
</evidence>
<comment type="catalytic activity">
    <reaction evidence="12">
        <text>2,5-diamino-6-(1-D-ribitylamino)pyrimidin-4(3H)-one 5'-phosphate + NADP(+) = 2,5-diamino-6-(1-D-ribosylamino)pyrimidin-4(3H)-one 5'-phosphate + NADPH + H(+)</text>
        <dbReference type="Rhea" id="RHEA:27278"/>
        <dbReference type="ChEBI" id="CHEBI:15378"/>
        <dbReference type="ChEBI" id="CHEBI:57783"/>
        <dbReference type="ChEBI" id="CHEBI:58349"/>
        <dbReference type="ChEBI" id="CHEBI:58890"/>
        <dbReference type="ChEBI" id="CHEBI:59545"/>
        <dbReference type="EC" id="1.1.1.302"/>
    </reaction>
</comment>